<dbReference type="OrthoDB" id="39160at2759"/>
<gene>
    <name evidence="3" type="ORF">SEMRO_166_G074060.1</name>
</gene>
<protein>
    <recommendedName>
        <fullName evidence="2">HPt domain-containing protein</fullName>
    </recommendedName>
</protein>
<accession>A0A9N8HB04</accession>
<dbReference type="CDD" id="cd00088">
    <property type="entry name" value="HPT"/>
    <property type="match status" value="1"/>
</dbReference>
<sequence length="130" mass="14445">MSGPPPDVIDWTEAMQQTGDDEEFLRELLADLRQETDTQVSNIEQIIQNPTDAPFQRIQRAAHVIKGASANLMCAQLRYASMALEQTAQAAHNENNGSPSAETTQKVQQCYLDLKRAQENYHGFLNGLGV</sequence>
<dbReference type="AlphaFoldDB" id="A0A9N8HB04"/>
<proteinExistence type="predicted"/>
<evidence type="ECO:0000313" key="4">
    <source>
        <dbReference type="Proteomes" id="UP001153069"/>
    </source>
</evidence>
<dbReference type="GO" id="GO:0005615">
    <property type="term" value="C:extracellular space"/>
    <property type="evidence" value="ECO:0007669"/>
    <property type="project" value="UniProtKB-KW"/>
</dbReference>
<name>A0A9N8HB04_9STRA</name>
<dbReference type="Gene3D" id="1.20.120.160">
    <property type="entry name" value="HPT domain"/>
    <property type="match status" value="1"/>
</dbReference>
<dbReference type="Proteomes" id="UP001153069">
    <property type="component" value="Unassembled WGS sequence"/>
</dbReference>
<feature type="domain" description="HPt" evidence="2">
    <location>
        <begin position="21"/>
        <end position="124"/>
    </location>
</feature>
<keyword evidence="1" id="KW-0597">Phosphoprotein</keyword>
<dbReference type="PROSITE" id="PS50894">
    <property type="entry name" value="HPT"/>
    <property type="match status" value="1"/>
</dbReference>
<dbReference type="GO" id="GO:0006955">
    <property type="term" value="P:immune response"/>
    <property type="evidence" value="ECO:0007669"/>
    <property type="project" value="InterPro"/>
</dbReference>
<evidence type="ECO:0000259" key="2">
    <source>
        <dbReference type="PROSITE" id="PS50894"/>
    </source>
</evidence>
<comment type="caution">
    <text evidence="3">The sequence shown here is derived from an EMBL/GenBank/DDBJ whole genome shotgun (WGS) entry which is preliminary data.</text>
</comment>
<evidence type="ECO:0000313" key="3">
    <source>
        <dbReference type="EMBL" id="CAB9503443.1"/>
    </source>
</evidence>
<dbReference type="InterPro" id="IPR008207">
    <property type="entry name" value="Sig_transdc_His_kin_Hpt_dom"/>
</dbReference>
<dbReference type="GO" id="GO:0005125">
    <property type="term" value="F:cytokine activity"/>
    <property type="evidence" value="ECO:0007669"/>
    <property type="project" value="UniProtKB-KW"/>
</dbReference>
<reference evidence="3" key="1">
    <citation type="submission" date="2020-06" db="EMBL/GenBank/DDBJ databases">
        <authorList>
            <consortium name="Plant Systems Biology data submission"/>
        </authorList>
    </citation>
    <scope>NUCLEOTIDE SEQUENCE</scope>
    <source>
        <strain evidence="3">D6</strain>
    </source>
</reference>
<dbReference type="GO" id="GO:0000160">
    <property type="term" value="P:phosphorelay signal transduction system"/>
    <property type="evidence" value="ECO:0007669"/>
    <property type="project" value="InterPro"/>
</dbReference>
<keyword evidence="4" id="KW-1185">Reference proteome</keyword>
<dbReference type="EMBL" id="CAICTM010000165">
    <property type="protein sequence ID" value="CAB9503443.1"/>
    <property type="molecule type" value="Genomic_DNA"/>
</dbReference>
<organism evidence="3 4">
    <name type="scientific">Seminavis robusta</name>
    <dbReference type="NCBI Taxonomy" id="568900"/>
    <lineage>
        <taxon>Eukaryota</taxon>
        <taxon>Sar</taxon>
        <taxon>Stramenopiles</taxon>
        <taxon>Ochrophyta</taxon>
        <taxon>Bacillariophyta</taxon>
        <taxon>Bacillariophyceae</taxon>
        <taxon>Bacillariophycidae</taxon>
        <taxon>Naviculales</taxon>
        <taxon>Naviculaceae</taxon>
        <taxon>Seminavis</taxon>
    </lineage>
</organism>
<feature type="modified residue" description="Phosphohistidine" evidence="1">
    <location>
        <position position="63"/>
    </location>
</feature>
<dbReference type="Pfam" id="PF01627">
    <property type="entry name" value="Hpt"/>
    <property type="match status" value="1"/>
</dbReference>
<dbReference type="InterPro" id="IPR036641">
    <property type="entry name" value="HPT_dom_sf"/>
</dbReference>
<dbReference type="SUPFAM" id="SSF47226">
    <property type="entry name" value="Histidine-containing phosphotransfer domain, HPT domain"/>
    <property type="match status" value="1"/>
</dbReference>
<evidence type="ECO:0000256" key="1">
    <source>
        <dbReference type="PROSITE-ProRule" id="PRU00110"/>
    </source>
</evidence>